<proteinExistence type="predicted"/>
<dbReference type="RefSeq" id="WP_378260590.1">
    <property type="nucleotide sequence ID" value="NZ_JBHUKR010000004.1"/>
</dbReference>
<dbReference type="EMBL" id="JBHUKR010000004">
    <property type="protein sequence ID" value="MFD2415095.1"/>
    <property type="molecule type" value="Genomic_DNA"/>
</dbReference>
<feature type="domain" description="Tc1-like transposase DDE" evidence="1">
    <location>
        <begin position="15"/>
        <end position="50"/>
    </location>
</feature>
<keyword evidence="3" id="KW-1185">Reference proteome</keyword>
<evidence type="ECO:0000313" key="2">
    <source>
        <dbReference type="EMBL" id="MFD2415095.1"/>
    </source>
</evidence>
<evidence type="ECO:0000313" key="3">
    <source>
        <dbReference type="Proteomes" id="UP001597417"/>
    </source>
</evidence>
<reference evidence="3" key="1">
    <citation type="journal article" date="2019" name="Int. J. Syst. Evol. Microbiol.">
        <title>The Global Catalogue of Microorganisms (GCM) 10K type strain sequencing project: providing services to taxonomists for standard genome sequencing and annotation.</title>
        <authorList>
            <consortium name="The Broad Institute Genomics Platform"/>
            <consortium name="The Broad Institute Genome Sequencing Center for Infectious Disease"/>
            <person name="Wu L."/>
            <person name="Ma J."/>
        </authorList>
    </citation>
    <scope>NUCLEOTIDE SEQUENCE [LARGE SCALE GENOMIC DNA]</scope>
    <source>
        <strain evidence="3">CGMCC 4.7645</strain>
    </source>
</reference>
<protein>
    <submittedName>
        <fullName evidence="2">Transposase</fullName>
    </submittedName>
</protein>
<sequence length="90" mass="9743">MCSDVRPTAGGVVARRVIFDNLSAHKGEKIRRWARKHRVELCFTPAYASWAGPQASSLSGSSRVVTSTPIQRAASAPSIARWSTERTSAS</sequence>
<comment type="caution">
    <text evidence="2">The sequence shown here is derived from an EMBL/GenBank/DDBJ whole genome shotgun (WGS) entry which is preliminary data.</text>
</comment>
<organism evidence="2 3">
    <name type="scientific">Amycolatopsis pigmentata</name>
    <dbReference type="NCBI Taxonomy" id="450801"/>
    <lineage>
        <taxon>Bacteria</taxon>
        <taxon>Bacillati</taxon>
        <taxon>Actinomycetota</taxon>
        <taxon>Actinomycetes</taxon>
        <taxon>Pseudonocardiales</taxon>
        <taxon>Pseudonocardiaceae</taxon>
        <taxon>Amycolatopsis</taxon>
    </lineage>
</organism>
<dbReference type="Pfam" id="PF13358">
    <property type="entry name" value="DDE_3"/>
    <property type="match status" value="1"/>
</dbReference>
<dbReference type="Proteomes" id="UP001597417">
    <property type="component" value="Unassembled WGS sequence"/>
</dbReference>
<name>A0ABW5FJE1_9PSEU</name>
<accession>A0ABW5FJE1</accession>
<dbReference type="InterPro" id="IPR038717">
    <property type="entry name" value="Tc1-like_DDE_dom"/>
</dbReference>
<gene>
    <name evidence="2" type="ORF">ACFSXZ_02020</name>
</gene>
<evidence type="ECO:0000259" key="1">
    <source>
        <dbReference type="Pfam" id="PF13358"/>
    </source>
</evidence>